<dbReference type="InterPro" id="IPR003140">
    <property type="entry name" value="PLipase/COase/thioEstase"/>
</dbReference>
<comment type="similarity">
    <text evidence="1">Belongs to the AB hydrolase superfamily. AB hydrolase 2 family.</text>
</comment>
<evidence type="ECO:0000259" key="3">
    <source>
        <dbReference type="Pfam" id="PF02230"/>
    </source>
</evidence>
<dbReference type="AlphaFoldDB" id="A0A5C7S4F3"/>
<proteinExistence type="inferred from homology"/>
<evidence type="ECO:0000256" key="2">
    <source>
        <dbReference type="ARBA" id="ARBA00022801"/>
    </source>
</evidence>
<dbReference type="SUPFAM" id="SSF53474">
    <property type="entry name" value="alpha/beta-Hydrolases"/>
    <property type="match status" value="1"/>
</dbReference>
<dbReference type="Gene3D" id="3.40.50.1820">
    <property type="entry name" value="alpha/beta hydrolase"/>
    <property type="match status" value="1"/>
</dbReference>
<accession>A0A5C7S4F3</accession>
<dbReference type="Proteomes" id="UP000321192">
    <property type="component" value="Unassembled WGS sequence"/>
</dbReference>
<dbReference type="PANTHER" id="PTHR10655:SF17">
    <property type="entry name" value="LYSOPHOSPHOLIPASE-LIKE PROTEIN 1"/>
    <property type="match status" value="1"/>
</dbReference>
<dbReference type="InterPro" id="IPR050565">
    <property type="entry name" value="LYPA1-2/EST-like"/>
</dbReference>
<name>A0A5C7S4F3_THASP</name>
<gene>
    <name evidence="4" type="ORF">E6Q80_22835</name>
</gene>
<comment type="caution">
    <text evidence="4">The sequence shown here is derived from an EMBL/GenBank/DDBJ whole genome shotgun (WGS) entry which is preliminary data.</text>
</comment>
<dbReference type="EMBL" id="SSFD01000392">
    <property type="protein sequence ID" value="TXH78383.1"/>
    <property type="molecule type" value="Genomic_DNA"/>
</dbReference>
<organism evidence="4 5">
    <name type="scientific">Thauera aminoaromatica</name>
    <dbReference type="NCBI Taxonomy" id="164330"/>
    <lineage>
        <taxon>Bacteria</taxon>
        <taxon>Pseudomonadati</taxon>
        <taxon>Pseudomonadota</taxon>
        <taxon>Betaproteobacteria</taxon>
        <taxon>Rhodocyclales</taxon>
        <taxon>Zoogloeaceae</taxon>
        <taxon>Thauera</taxon>
    </lineage>
</organism>
<dbReference type="PANTHER" id="PTHR10655">
    <property type="entry name" value="LYSOPHOSPHOLIPASE-RELATED"/>
    <property type="match status" value="1"/>
</dbReference>
<evidence type="ECO:0000313" key="4">
    <source>
        <dbReference type="EMBL" id="TXH78383.1"/>
    </source>
</evidence>
<feature type="domain" description="Phospholipase/carboxylesterase/thioesterase" evidence="3">
    <location>
        <begin position="9"/>
        <end position="192"/>
    </location>
</feature>
<dbReference type="GO" id="GO:0016787">
    <property type="term" value="F:hydrolase activity"/>
    <property type="evidence" value="ECO:0007669"/>
    <property type="project" value="UniProtKB-KW"/>
</dbReference>
<protein>
    <recommendedName>
        <fullName evidence="3">Phospholipase/carboxylesterase/thioesterase domain-containing protein</fullName>
    </recommendedName>
</protein>
<dbReference type="Pfam" id="PF02230">
    <property type="entry name" value="Abhydrolase_2"/>
    <property type="match status" value="1"/>
</dbReference>
<dbReference type="InterPro" id="IPR029058">
    <property type="entry name" value="AB_hydrolase_fold"/>
</dbReference>
<sequence length="205" mass="22329">MASSGTEVALRVFLHGWGSCAEQFRAAWPPARLQPAARCCFLNGCEQDPLTGRRRWFAFSGQEATLARSLRERSEQVERMIECELLHRGEAADAVIALVGHSQGGMLALAITLRGRLNVAAADSYAAFLPAAEQTEASAGATAARITLHASQVDEYVPLHRVQATVQQLRRLGLRHVELRVGAALPHAFCADWLDRWPAPASLHA</sequence>
<dbReference type="RefSeq" id="WP_276662645.1">
    <property type="nucleotide sequence ID" value="NZ_SSFD01000392.1"/>
</dbReference>
<reference evidence="4 5" key="1">
    <citation type="submission" date="2018-09" db="EMBL/GenBank/DDBJ databases">
        <title>Metagenome Assembled Genomes from an Advanced Water Purification Facility.</title>
        <authorList>
            <person name="Stamps B.W."/>
            <person name="Spear J.R."/>
        </authorList>
    </citation>
    <scope>NUCLEOTIDE SEQUENCE [LARGE SCALE GENOMIC DNA]</scope>
    <source>
        <strain evidence="4">Bin_27_1</strain>
    </source>
</reference>
<evidence type="ECO:0000256" key="1">
    <source>
        <dbReference type="ARBA" id="ARBA00006499"/>
    </source>
</evidence>
<keyword evidence="2" id="KW-0378">Hydrolase</keyword>
<evidence type="ECO:0000313" key="5">
    <source>
        <dbReference type="Proteomes" id="UP000321192"/>
    </source>
</evidence>